<protein>
    <recommendedName>
        <fullName evidence="4 7">Alanine racemase</fullName>
        <ecNumber evidence="4 7">5.1.1.1</ecNumber>
    </recommendedName>
</protein>
<dbReference type="SUPFAM" id="SSF51419">
    <property type="entry name" value="PLP-binding barrel"/>
    <property type="match status" value="1"/>
</dbReference>
<comment type="pathway">
    <text evidence="7">Amino-acid biosynthesis; D-alanine biosynthesis; D-alanine from L-alanine: step 1/1.</text>
</comment>
<comment type="catalytic activity">
    <reaction evidence="1 7">
        <text>L-alanine = D-alanine</text>
        <dbReference type="Rhea" id="RHEA:20249"/>
        <dbReference type="ChEBI" id="CHEBI:57416"/>
        <dbReference type="ChEBI" id="CHEBI:57972"/>
        <dbReference type="EC" id="5.1.1.1"/>
    </reaction>
</comment>
<evidence type="ECO:0000313" key="12">
    <source>
        <dbReference type="Proteomes" id="UP000027725"/>
    </source>
</evidence>
<evidence type="ECO:0000256" key="3">
    <source>
        <dbReference type="ARBA" id="ARBA00007880"/>
    </source>
</evidence>
<comment type="similarity">
    <text evidence="3 7">Belongs to the alanine racemase family.</text>
</comment>
<evidence type="ECO:0000256" key="7">
    <source>
        <dbReference type="HAMAP-Rule" id="MF_01201"/>
    </source>
</evidence>
<dbReference type="AlphaFoldDB" id="A0A074THR6"/>
<evidence type="ECO:0000256" key="1">
    <source>
        <dbReference type="ARBA" id="ARBA00000316"/>
    </source>
</evidence>
<dbReference type="OrthoDB" id="9813814at2"/>
<dbReference type="NCBIfam" id="TIGR00492">
    <property type="entry name" value="alr"/>
    <property type="match status" value="1"/>
</dbReference>
<dbReference type="EC" id="5.1.1.1" evidence="4 7"/>
<comment type="function">
    <text evidence="7">Catalyzes the interconversion of L-alanine and D-alanine. May also act on other amino acids.</text>
</comment>
<dbReference type="Gene3D" id="2.40.37.10">
    <property type="entry name" value="Lyase, Ornithine Decarboxylase, Chain A, domain 1"/>
    <property type="match status" value="1"/>
</dbReference>
<dbReference type="Proteomes" id="UP000027725">
    <property type="component" value="Unassembled WGS sequence"/>
</dbReference>
<evidence type="ECO:0000256" key="5">
    <source>
        <dbReference type="ARBA" id="ARBA00022898"/>
    </source>
</evidence>
<feature type="domain" description="Alanine racemase C-terminal" evidence="10">
    <location>
        <begin position="223"/>
        <end position="345"/>
    </location>
</feature>
<evidence type="ECO:0000259" key="10">
    <source>
        <dbReference type="SMART" id="SM01005"/>
    </source>
</evidence>
<dbReference type="Pfam" id="PF00842">
    <property type="entry name" value="Ala_racemase_C"/>
    <property type="match status" value="1"/>
</dbReference>
<dbReference type="InterPro" id="IPR000821">
    <property type="entry name" value="Ala_racemase"/>
</dbReference>
<feature type="active site" description="Proton acceptor; specific for L-alanine" evidence="7">
    <location>
        <position position="244"/>
    </location>
</feature>
<dbReference type="PANTHER" id="PTHR30511">
    <property type="entry name" value="ALANINE RACEMASE"/>
    <property type="match status" value="1"/>
</dbReference>
<dbReference type="InterPro" id="IPR029066">
    <property type="entry name" value="PLP-binding_barrel"/>
</dbReference>
<dbReference type="InterPro" id="IPR009006">
    <property type="entry name" value="Ala_racemase/Decarboxylase_C"/>
</dbReference>
<dbReference type="InterPro" id="IPR011079">
    <property type="entry name" value="Ala_racemase_C"/>
</dbReference>
<dbReference type="PROSITE" id="PS00395">
    <property type="entry name" value="ALANINE_RACEMASE"/>
    <property type="match status" value="1"/>
</dbReference>
<dbReference type="CDD" id="cd00430">
    <property type="entry name" value="PLPDE_III_AR"/>
    <property type="match status" value="1"/>
</dbReference>
<evidence type="ECO:0000256" key="8">
    <source>
        <dbReference type="PIRSR" id="PIRSR600821-50"/>
    </source>
</evidence>
<proteinExistence type="inferred from homology"/>
<dbReference type="PANTHER" id="PTHR30511:SF0">
    <property type="entry name" value="ALANINE RACEMASE, CATABOLIC-RELATED"/>
    <property type="match status" value="1"/>
</dbReference>
<dbReference type="Pfam" id="PF01168">
    <property type="entry name" value="Ala_racemase_N"/>
    <property type="match status" value="1"/>
</dbReference>
<feature type="binding site" evidence="7 9">
    <location>
        <position position="130"/>
    </location>
    <ligand>
        <name>substrate</name>
    </ligand>
</feature>
<dbReference type="RefSeq" id="WP_038061640.1">
    <property type="nucleotide sequence ID" value="NZ_FOVB01000001.1"/>
</dbReference>
<evidence type="ECO:0000256" key="6">
    <source>
        <dbReference type="ARBA" id="ARBA00023235"/>
    </source>
</evidence>
<dbReference type="InterPro" id="IPR020622">
    <property type="entry name" value="Ala_racemase_pyridoxalP-BS"/>
</dbReference>
<name>A0A074THR6_9RHOB</name>
<evidence type="ECO:0000256" key="4">
    <source>
        <dbReference type="ARBA" id="ARBA00013089"/>
    </source>
</evidence>
<dbReference type="GO" id="GO:0030170">
    <property type="term" value="F:pyridoxal phosphate binding"/>
    <property type="evidence" value="ECO:0007669"/>
    <property type="project" value="UniProtKB-UniRule"/>
</dbReference>
<keyword evidence="5 7" id="KW-0663">Pyridoxal phosphate</keyword>
<comment type="caution">
    <text evidence="11">The sequence shown here is derived from an EMBL/GenBank/DDBJ whole genome shotgun (WGS) entry which is preliminary data.</text>
</comment>
<reference evidence="11 12" key="1">
    <citation type="submission" date="2014-03" db="EMBL/GenBank/DDBJ databases">
        <title>The draft genome sequence of Thioclava dalianensis DLFJ1-1.</title>
        <authorList>
            <person name="Lai Q."/>
            <person name="Shao Z."/>
        </authorList>
    </citation>
    <scope>NUCLEOTIDE SEQUENCE [LARGE SCALE GENOMIC DNA]</scope>
    <source>
        <strain evidence="11 12">DLFJ1-1</strain>
    </source>
</reference>
<dbReference type="HAMAP" id="MF_01201">
    <property type="entry name" value="Ala_racemase"/>
    <property type="match status" value="1"/>
</dbReference>
<dbReference type="GO" id="GO:0030632">
    <property type="term" value="P:D-alanine biosynthetic process"/>
    <property type="evidence" value="ECO:0007669"/>
    <property type="project" value="UniProtKB-UniRule"/>
</dbReference>
<dbReference type="STRING" id="1185766.SAMN05216224_101126"/>
<feature type="active site" description="Proton acceptor; specific for D-alanine" evidence="7">
    <location>
        <position position="35"/>
    </location>
</feature>
<comment type="cofactor">
    <cofactor evidence="2 7 8">
        <name>pyridoxal 5'-phosphate</name>
        <dbReference type="ChEBI" id="CHEBI:597326"/>
    </cofactor>
</comment>
<dbReference type="eggNOG" id="COG0787">
    <property type="taxonomic scope" value="Bacteria"/>
</dbReference>
<dbReference type="PRINTS" id="PR00992">
    <property type="entry name" value="ALARACEMASE"/>
</dbReference>
<dbReference type="GO" id="GO:0005829">
    <property type="term" value="C:cytosol"/>
    <property type="evidence" value="ECO:0007669"/>
    <property type="project" value="TreeGrafter"/>
</dbReference>
<dbReference type="UniPathway" id="UPA00042">
    <property type="reaction ID" value="UER00497"/>
</dbReference>
<evidence type="ECO:0000313" key="11">
    <source>
        <dbReference type="EMBL" id="KEP71226.1"/>
    </source>
</evidence>
<evidence type="ECO:0000256" key="2">
    <source>
        <dbReference type="ARBA" id="ARBA00001933"/>
    </source>
</evidence>
<dbReference type="GO" id="GO:0008784">
    <property type="term" value="F:alanine racemase activity"/>
    <property type="evidence" value="ECO:0007669"/>
    <property type="project" value="UniProtKB-UniRule"/>
</dbReference>
<sequence>MTQAVLSIDLEALVANWRALDRCSGTSTRTAAVVKANGYGLGAARVAQALSQAGAREFFVAQAEEGADLRAALGPEARIFVLGGHMSGDARLIGEAGLIPMLNSAEQIARQMAALPDAPFGVQLDSGMNRLGLEADDWAKAAPALLAKSPALIMSHLACADEPAHEMNARQLAEFTRMTQGLDVPRSLAATGGTLLGPGYHFDMTRPGIGLYGGRPFTEARHVATLSLPVIQTRIVQPGEPVGYGNTWHAERVTKIATISAGYADGIHRVLSNLPHLYAGETPCPLRGRVSMDLLTVDVTDLAEVPETLDLIGPHQGVDALADLAGTIGYEILTGLGPRYARHYRESLG</sequence>
<dbReference type="Gene3D" id="3.20.20.10">
    <property type="entry name" value="Alanine racemase"/>
    <property type="match status" value="1"/>
</dbReference>
<dbReference type="SMART" id="SM01005">
    <property type="entry name" value="Ala_racemase_C"/>
    <property type="match status" value="1"/>
</dbReference>
<feature type="modified residue" description="N6-(pyridoxal phosphate)lysine" evidence="7 8">
    <location>
        <position position="35"/>
    </location>
</feature>
<feature type="binding site" evidence="7 9">
    <location>
        <position position="292"/>
    </location>
    <ligand>
        <name>substrate</name>
    </ligand>
</feature>
<gene>
    <name evidence="11" type="ORF">DL1_06400</name>
</gene>
<dbReference type="InterPro" id="IPR001608">
    <property type="entry name" value="Ala_racemase_N"/>
</dbReference>
<dbReference type="EMBL" id="JHEH01000002">
    <property type="protein sequence ID" value="KEP71226.1"/>
    <property type="molecule type" value="Genomic_DNA"/>
</dbReference>
<keyword evidence="6 7" id="KW-0413">Isomerase</keyword>
<dbReference type="SUPFAM" id="SSF50621">
    <property type="entry name" value="Alanine racemase C-terminal domain-like"/>
    <property type="match status" value="1"/>
</dbReference>
<accession>A0A074THR6</accession>
<organism evidence="11 12">
    <name type="scientific">Thioclava dalianensis</name>
    <dbReference type="NCBI Taxonomy" id="1185766"/>
    <lineage>
        <taxon>Bacteria</taxon>
        <taxon>Pseudomonadati</taxon>
        <taxon>Pseudomonadota</taxon>
        <taxon>Alphaproteobacteria</taxon>
        <taxon>Rhodobacterales</taxon>
        <taxon>Paracoccaceae</taxon>
        <taxon>Thioclava</taxon>
    </lineage>
</organism>
<evidence type="ECO:0000256" key="9">
    <source>
        <dbReference type="PIRSR" id="PIRSR600821-52"/>
    </source>
</evidence>
<keyword evidence="12" id="KW-1185">Reference proteome</keyword>